<dbReference type="InterPro" id="IPR003594">
    <property type="entry name" value="HATPase_dom"/>
</dbReference>
<reference evidence="12" key="1">
    <citation type="submission" date="2022-03" db="EMBL/GenBank/DDBJ databases">
        <title>Streptomyces 7R015 and 7R016 isolated from Barleria lupulina in Thailand.</title>
        <authorList>
            <person name="Kanchanasin P."/>
            <person name="Phongsopitanun W."/>
            <person name="Tanasupawat S."/>
        </authorList>
    </citation>
    <scope>NUCLEOTIDE SEQUENCE</scope>
    <source>
        <strain evidence="12">7R016</strain>
    </source>
</reference>
<comment type="catalytic activity">
    <reaction evidence="1">
        <text>ATP + protein L-histidine = ADP + protein N-phospho-L-histidine.</text>
        <dbReference type="EC" id="2.7.13.3"/>
    </reaction>
</comment>
<dbReference type="InterPro" id="IPR011712">
    <property type="entry name" value="Sig_transdc_His_kin_sub3_dim/P"/>
</dbReference>
<name>A0ABS9X8Y2_9ACTN</name>
<evidence type="ECO:0000256" key="1">
    <source>
        <dbReference type="ARBA" id="ARBA00000085"/>
    </source>
</evidence>
<feature type="domain" description="Signal transduction histidine kinase subgroup 3 dimerisation and phosphoacceptor" evidence="11">
    <location>
        <begin position="215"/>
        <end position="279"/>
    </location>
</feature>
<accession>A0ABS9X8Y2</accession>
<organism evidence="12 13">
    <name type="scientific">Streptomyces spinosisporus</name>
    <dbReference type="NCBI Taxonomy" id="2927582"/>
    <lineage>
        <taxon>Bacteria</taxon>
        <taxon>Bacillati</taxon>
        <taxon>Actinomycetota</taxon>
        <taxon>Actinomycetes</taxon>
        <taxon>Kitasatosporales</taxon>
        <taxon>Streptomycetaceae</taxon>
        <taxon>Streptomyces</taxon>
    </lineage>
</organism>
<evidence type="ECO:0000259" key="11">
    <source>
        <dbReference type="Pfam" id="PF07730"/>
    </source>
</evidence>
<feature type="transmembrane region" description="Helical" evidence="9">
    <location>
        <begin position="46"/>
        <end position="64"/>
    </location>
</feature>
<keyword evidence="8" id="KW-0902">Two-component regulatory system</keyword>
<keyword evidence="3" id="KW-0597">Phosphoprotein</keyword>
<evidence type="ECO:0000256" key="5">
    <source>
        <dbReference type="ARBA" id="ARBA00022741"/>
    </source>
</evidence>
<keyword evidence="9" id="KW-1133">Transmembrane helix</keyword>
<keyword evidence="13" id="KW-1185">Reference proteome</keyword>
<protein>
    <recommendedName>
        <fullName evidence="2">histidine kinase</fullName>
        <ecNumber evidence="2">2.7.13.3</ecNumber>
    </recommendedName>
</protein>
<keyword evidence="9" id="KW-0812">Transmembrane</keyword>
<evidence type="ECO:0000259" key="10">
    <source>
        <dbReference type="Pfam" id="PF02518"/>
    </source>
</evidence>
<feature type="domain" description="Histidine kinase/HSP90-like ATPase" evidence="10">
    <location>
        <begin position="327"/>
        <end position="414"/>
    </location>
</feature>
<keyword evidence="4" id="KW-0808">Transferase</keyword>
<feature type="transmembrane region" description="Helical" evidence="9">
    <location>
        <begin position="135"/>
        <end position="153"/>
    </location>
</feature>
<evidence type="ECO:0000256" key="6">
    <source>
        <dbReference type="ARBA" id="ARBA00022777"/>
    </source>
</evidence>
<comment type="caution">
    <text evidence="12">The sequence shown here is derived from an EMBL/GenBank/DDBJ whole genome shotgun (WGS) entry which is preliminary data.</text>
</comment>
<keyword evidence="6 12" id="KW-0418">Kinase</keyword>
<dbReference type="CDD" id="cd16917">
    <property type="entry name" value="HATPase_UhpB-NarQ-NarX-like"/>
    <property type="match status" value="1"/>
</dbReference>
<dbReference type="Gene3D" id="1.20.5.1930">
    <property type="match status" value="1"/>
</dbReference>
<feature type="transmembrane region" description="Helical" evidence="9">
    <location>
        <begin position="102"/>
        <end position="128"/>
    </location>
</feature>
<keyword evidence="7" id="KW-0067">ATP-binding</keyword>
<keyword evidence="5" id="KW-0547">Nucleotide-binding</keyword>
<dbReference type="Pfam" id="PF07730">
    <property type="entry name" value="HisKA_3"/>
    <property type="match status" value="1"/>
</dbReference>
<evidence type="ECO:0000256" key="4">
    <source>
        <dbReference type="ARBA" id="ARBA00022679"/>
    </source>
</evidence>
<dbReference type="InterPro" id="IPR036890">
    <property type="entry name" value="HATPase_C_sf"/>
</dbReference>
<gene>
    <name evidence="12" type="ORF">MQN93_02200</name>
</gene>
<evidence type="ECO:0000256" key="8">
    <source>
        <dbReference type="ARBA" id="ARBA00023012"/>
    </source>
</evidence>
<dbReference type="Proteomes" id="UP001165270">
    <property type="component" value="Unassembled WGS sequence"/>
</dbReference>
<evidence type="ECO:0000256" key="9">
    <source>
        <dbReference type="SAM" id="Phobius"/>
    </source>
</evidence>
<evidence type="ECO:0000256" key="7">
    <source>
        <dbReference type="ARBA" id="ARBA00022840"/>
    </source>
</evidence>
<evidence type="ECO:0000313" key="12">
    <source>
        <dbReference type="EMBL" id="MCI3238529.1"/>
    </source>
</evidence>
<proteinExistence type="predicted"/>
<dbReference type="CDD" id="cd00637">
    <property type="entry name" value="7tm_classA_rhodopsin-like"/>
    <property type="match status" value="1"/>
</dbReference>
<dbReference type="GO" id="GO:0016301">
    <property type="term" value="F:kinase activity"/>
    <property type="evidence" value="ECO:0007669"/>
    <property type="project" value="UniProtKB-KW"/>
</dbReference>
<dbReference type="PANTHER" id="PTHR24421:SF10">
    <property type="entry name" value="NITRATE_NITRITE SENSOR PROTEIN NARQ"/>
    <property type="match status" value="1"/>
</dbReference>
<dbReference type="InterPro" id="IPR050482">
    <property type="entry name" value="Sensor_HK_TwoCompSys"/>
</dbReference>
<dbReference type="EC" id="2.7.13.3" evidence="2"/>
<keyword evidence="9" id="KW-0472">Membrane</keyword>
<dbReference type="EMBL" id="JALDAX010000001">
    <property type="protein sequence ID" value="MCI3238529.1"/>
    <property type="molecule type" value="Genomic_DNA"/>
</dbReference>
<evidence type="ECO:0000313" key="13">
    <source>
        <dbReference type="Proteomes" id="UP001165270"/>
    </source>
</evidence>
<dbReference type="PANTHER" id="PTHR24421">
    <property type="entry name" value="NITRATE/NITRITE SENSOR PROTEIN NARX-RELATED"/>
    <property type="match status" value="1"/>
</dbReference>
<sequence length="416" mass="44378">MSKDRAASAAAGVIGRRWLFPSALLHDLDPDAGRGGRRPRRTARDWVVDFTCFLLAVGLGVAAADTLNNDANTPHALAVVDQLLGALSCAAVWLRRRWPLGLAIAMIPVGMLSNTAGGAGVVILFTLAVHRPFRYVAWIGGIALAQVPLLFWLRPDPDLPYAGAVAFTEMATLTVIAWGLFVRSKRQLMLSLRDRARRAETEAQLRAEQAQRLAREAIAREMHDVLAHRLTLLSVHAGALEFRPDAPQQEIARAAGVIRESAHEALQDLREIIGVLRAGEPDDAGRPQPTLAALDALVAESREAGMKVTLASRVSDPADVPSSVGRTAYRIAQEALTNARKHAPGTEVTVTVTGAPGDGLVVDVRNPAPEGDVPSVPGSGQGLIGLTERATLAGGRLEHGPEPDGGFRVRAWLPWG</sequence>
<evidence type="ECO:0000256" key="2">
    <source>
        <dbReference type="ARBA" id="ARBA00012438"/>
    </source>
</evidence>
<feature type="transmembrane region" description="Helical" evidence="9">
    <location>
        <begin position="159"/>
        <end position="181"/>
    </location>
</feature>
<dbReference type="SUPFAM" id="SSF55874">
    <property type="entry name" value="ATPase domain of HSP90 chaperone/DNA topoisomerase II/histidine kinase"/>
    <property type="match status" value="1"/>
</dbReference>
<dbReference type="Gene3D" id="3.30.565.10">
    <property type="entry name" value="Histidine kinase-like ATPase, C-terminal domain"/>
    <property type="match status" value="1"/>
</dbReference>
<dbReference type="Pfam" id="PF02518">
    <property type="entry name" value="HATPase_c"/>
    <property type="match status" value="1"/>
</dbReference>
<evidence type="ECO:0000256" key="3">
    <source>
        <dbReference type="ARBA" id="ARBA00022553"/>
    </source>
</evidence>